<dbReference type="InterPro" id="IPR014729">
    <property type="entry name" value="Rossmann-like_a/b/a_fold"/>
</dbReference>
<comment type="pathway">
    <text evidence="11">Nucleotide-sugar biosynthesis; ADP-L-glycero-beta-D-manno-heptose biosynthesis; ADP-L-glycero-beta-D-manno-heptose from D-glycero-beta-D-manno-heptose 7-phosphate: step 3/4.</text>
</comment>
<dbReference type="InterPro" id="IPR023030">
    <property type="entry name" value="Bifunc_HldE"/>
</dbReference>
<dbReference type="GO" id="GO:0033785">
    <property type="term" value="F:heptose 7-phosphate kinase activity"/>
    <property type="evidence" value="ECO:0007669"/>
    <property type="project" value="UniProtKB-UniRule"/>
</dbReference>
<keyword evidence="12" id="KW-0175">Coiled coil</keyword>
<reference evidence="15 16" key="1">
    <citation type="journal article" date="2016" name="Nat. Commun.">
        <title>Thousands of microbial genomes shed light on interconnected biogeochemical processes in an aquifer system.</title>
        <authorList>
            <person name="Anantharaman K."/>
            <person name="Brown C.T."/>
            <person name="Hug L.A."/>
            <person name="Sharon I."/>
            <person name="Castelle C.J."/>
            <person name="Probst A.J."/>
            <person name="Thomas B.C."/>
            <person name="Singh A."/>
            <person name="Wilkins M.J."/>
            <person name="Karaoz U."/>
            <person name="Brodie E.L."/>
            <person name="Williams K.H."/>
            <person name="Hubbard S.S."/>
            <person name="Banfield J.F."/>
        </authorList>
    </citation>
    <scope>NUCLEOTIDE SEQUENCE [LARGE SCALE GENOMIC DNA]</scope>
    <source>
        <strain evidence="16">RIFCSPLOWO2_12_FULL_64_10</strain>
    </source>
</reference>
<dbReference type="GO" id="GO:0009244">
    <property type="term" value="P:lipopolysaccharide core region biosynthetic process"/>
    <property type="evidence" value="ECO:0007669"/>
    <property type="project" value="UniProtKB-UniPathway"/>
</dbReference>
<comment type="caution">
    <text evidence="15">The sequence shown here is derived from an EMBL/GenBank/DDBJ whole genome shotgun (WGS) entry which is preliminary data.</text>
</comment>
<dbReference type="InterPro" id="IPR011913">
    <property type="entry name" value="RfaE_dom_I"/>
</dbReference>
<organism evidence="15 16">
    <name type="scientific">Handelsmanbacteria sp. (strain RIFCSPLOWO2_12_FULL_64_10)</name>
    <dbReference type="NCBI Taxonomy" id="1817868"/>
    <lineage>
        <taxon>Bacteria</taxon>
        <taxon>Candidatus Handelsmaniibacteriota</taxon>
    </lineage>
</organism>
<comment type="subunit">
    <text evidence="11">Homodimer.</text>
</comment>
<dbReference type="InterPro" id="IPR002173">
    <property type="entry name" value="Carboh/pur_kinase_PfkB_CS"/>
</dbReference>
<evidence type="ECO:0000259" key="13">
    <source>
        <dbReference type="Pfam" id="PF00294"/>
    </source>
</evidence>
<evidence type="ECO:0000256" key="1">
    <source>
        <dbReference type="ARBA" id="ARBA00002319"/>
    </source>
</evidence>
<evidence type="ECO:0000256" key="6">
    <source>
        <dbReference type="ARBA" id="ARBA00022741"/>
    </source>
</evidence>
<dbReference type="NCBIfam" id="TIGR00125">
    <property type="entry name" value="cyt_tran_rel"/>
    <property type="match status" value="1"/>
</dbReference>
<keyword evidence="9 11" id="KW-0511">Multifunctional enzyme</keyword>
<dbReference type="UniPathway" id="UPA00356">
    <property type="reaction ID" value="UER00437"/>
</dbReference>
<dbReference type="Gene3D" id="3.40.1190.20">
    <property type="match status" value="1"/>
</dbReference>
<dbReference type="EC" id="2.7.1.167" evidence="11"/>
<dbReference type="PROSITE" id="PS00584">
    <property type="entry name" value="PFKB_KINASES_2"/>
    <property type="match status" value="1"/>
</dbReference>
<comment type="similarity">
    <text evidence="11">In the N-terminal section; belongs to the carbohydrate kinase PfkB family.</text>
</comment>
<feature type="coiled-coil region" evidence="12">
    <location>
        <begin position="321"/>
        <end position="348"/>
    </location>
</feature>
<feature type="domain" description="Cytidyltransferase-like" evidence="14">
    <location>
        <begin position="350"/>
        <end position="441"/>
    </location>
</feature>
<evidence type="ECO:0000313" key="16">
    <source>
        <dbReference type="Proteomes" id="UP000178606"/>
    </source>
</evidence>
<keyword evidence="7 11" id="KW-0418">Kinase</keyword>
<dbReference type="UniPathway" id="UPA00958"/>
<comment type="function">
    <text evidence="2 11">Catalyzes the ADP transfer from ATP to D-glycero-beta-D-manno-heptose 1-phosphate, yielding ADP-D-glycero-beta-D-manno-heptose.</text>
</comment>
<comment type="function">
    <text evidence="1 11">Catalyzes the phosphorylation of D-glycero-D-manno-heptose 7-phosphate at the C-1 position to selectively form D-glycero-beta-D-manno-heptose-1,7-bisphosphate.</text>
</comment>
<dbReference type="PROSITE" id="PS00583">
    <property type="entry name" value="PFKB_KINASES_1"/>
    <property type="match status" value="1"/>
</dbReference>
<dbReference type="GO" id="GO:0016773">
    <property type="term" value="F:phosphotransferase activity, alcohol group as acceptor"/>
    <property type="evidence" value="ECO:0007669"/>
    <property type="project" value="InterPro"/>
</dbReference>
<keyword evidence="6 11" id="KW-0547">Nucleotide-binding</keyword>
<evidence type="ECO:0000256" key="5">
    <source>
        <dbReference type="ARBA" id="ARBA00022695"/>
    </source>
</evidence>
<feature type="region of interest" description="Ribokinase" evidence="11">
    <location>
        <begin position="1"/>
        <end position="322"/>
    </location>
</feature>
<keyword evidence="4 11" id="KW-0808">Transferase</keyword>
<dbReference type="Proteomes" id="UP000178606">
    <property type="component" value="Unassembled WGS sequence"/>
</dbReference>
<sequence length="479" mass="52345">MPGRLIHLVESLRDPRILVLGDLMLDRYVWGTVDRISPEAPIQVLNADHEEVRPGGGANVARNLAALGARVACAGVIGNDAAGAQLTRLLRDRGVDVRGLLTTSARPTPVKTRMIARNQQILRVDHETTDEIDERMHKRLHRVVLRAAEDCDAAVVSDYRKGTVTAKLAGALIREFRRRRKPVLVGMKTPDVDKYRRATAVMLNRQELAEYSGLRGEEKAARALLERLGLKFLVATLGERGLMVLGERGPLTRMPTLARAVYDVTGAGDSCLAAFAIAYCSELPLEECAAVANAAAGLVVGKVGTEEVRREELVRYVRQAAAHVEHKIVSLEELLTSLKQERRHARRVVFTNGCFDVLHPGHVSLLQFAASEGDVLVVGLNTDRSARGLKGPQRPIFGEQDRATLLAALEAVDYVVLFDEPTPERLIEEVAPDVLVKGEDYRGKSIAGAAFVKKRGGRVALAPVLDGYSTTEIARKLGR</sequence>
<dbReference type="PANTHER" id="PTHR46969">
    <property type="entry name" value="BIFUNCTIONAL PROTEIN HLDE"/>
    <property type="match status" value="1"/>
</dbReference>
<comment type="catalytic activity">
    <reaction evidence="11">
        <text>D-glycero-beta-D-manno-heptose 1-phosphate + ATP + H(+) = ADP-D-glycero-beta-D-manno-heptose + diphosphate</text>
        <dbReference type="Rhea" id="RHEA:27465"/>
        <dbReference type="ChEBI" id="CHEBI:15378"/>
        <dbReference type="ChEBI" id="CHEBI:30616"/>
        <dbReference type="ChEBI" id="CHEBI:33019"/>
        <dbReference type="ChEBI" id="CHEBI:59967"/>
        <dbReference type="ChEBI" id="CHEBI:61593"/>
        <dbReference type="EC" id="2.7.7.70"/>
    </reaction>
</comment>
<accession>A0A1F6CL89</accession>
<dbReference type="AlphaFoldDB" id="A0A1F6CL89"/>
<comment type="pathway">
    <text evidence="3">Bacterial outer membrane biogenesis; LPS core biosynthesis.</text>
</comment>
<evidence type="ECO:0000256" key="8">
    <source>
        <dbReference type="ARBA" id="ARBA00022840"/>
    </source>
</evidence>
<dbReference type="EMBL" id="MFKF01000216">
    <property type="protein sequence ID" value="OGG50016.1"/>
    <property type="molecule type" value="Genomic_DNA"/>
</dbReference>
<feature type="region of interest" description="Cytidylyltransferase" evidence="11">
    <location>
        <begin position="350"/>
        <end position="479"/>
    </location>
</feature>
<evidence type="ECO:0000256" key="10">
    <source>
        <dbReference type="ARBA" id="ARBA00023277"/>
    </source>
</evidence>
<dbReference type="GO" id="GO:0005524">
    <property type="term" value="F:ATP binding"/>
    <property type="evidence" value="ECO:0007669"/>
    <property type="project" value="UniProtKB-UniRule"/>
</dbReference>
<dbReference type="InterPro" id="IPR029056">
    <property type="entry name" value="Ribokinase-like"/>
</dbReference>
<dbReference type="SUPFAM" id="SSF53613">
    <property type="entry name" value="Ribokinase-like"/>
    <property type="match status" value="1"/>
</dbReference>
<protein>
    <recommendedName>
        <fullName evidence="11">Bifunctional protein HldE</fullName>
    </recommendedName>
    <domain>
        <recommendedName>
            <fullName evidence="11">D-beta-D-heptose 7-phosphate kinase</fullName>
            <ecNumber evidence="11">2.7.1.167</ecNumber>
        </recommendedName>
        <alternativeName>
            <fullName evidence="11">D-beta-D-heptose 7-phosphotransferase</fullName>
        </alternativeName>
        <alternativeName>
            <fullName evidence="11">D-glycero-beta-D-manno-heptose-7-phosphate kinase</fullName>
        </alternativeName>
    </domain>
    <domain>
        <recommendedName>
            <fullName evidence="11">D-beta-D-heptose 1-phosphate adenylyltransferase</fullName>
            <ecNumber evidence="11">2.7.7.70</ecNumber>
        </recommendedName>
        <alternativeName>
            <fullName evidence="11">D-glycero-beta-D-manno-heptose 1-phosphate adenylyltransferase</fullName>
        </alternativeName>
    </domain>
</protein>
<evidence type="ECO:0000256" key="9">
    <source>
        <dbReference type="ARBA" id="ARBA00023268"/>
    </source>
</evidence>
<comment type="pathway">
    <text evidence="11">Nucleotide-sugar biosynthesis; ADP-L-glycero-beta-D-manno-heptose biosynthesis; ADP-L-glycero-beta-D-manno-heptose from D-glycero-beta-D-manno-heptose 7-phosphate: step 1/4.</text>
</comment>
<dbReference type="EC" id="2.7.7.70" evidence="11"/>
<dbReference type="SUPFAM" id="SSF52374">
    <property type="entry name" value="Nucleotidylyl transferase"/>
    <property type="match status" value="1"/>
</dbReference>
<name>A0A1F6CL89_HANXR</name>
<dbReference type="HAMAP" id="MF_01603">
    <property type="entry name" value="HldE"/>
    <property type="match status" value="1"/>
</dbReference>
<dbReference type="InterPro" id="IPR004821">
    <property type="entry name" value="Cyt_trans-like"/>
</dbReference>
<gene>
    <name evidence="11" type="primary">hldE</name>
    <name evidence="15" type="ORF">A3F84_02315</name>
</gene>
<proteinExistence type="inferred from homology"/>
<dbReference type="Gene3D" id="3.40.50.620">
    <property type="entry name" value="HUPs"/>
    <property type="match status" value="1"/>
</dbReference>
<feature type="domain" description="Carbohydrate kinase PfkB" evidence="13">
    <location>
        <begin position="16"/>
        <end position="307"/>
    </location>
</feature>
<evidence type="ECO:0000256" key="7">
    <source>
        <dbReference type="ARBA" id="ARBA00022777"/>
    </source>
</evidence>
<evidence type="ECO:0000256" key="12">
    <source>
        <dbReference type="SAM" id="Coils"/>
    </source>
</evidence>
<dbReference type="GO" id="GO:0097171">
    <property type="term" value="P:ADP-L-glycero-beta-D-manno-heptose biosynthetic process"/>
    <property type="evidence" value="ECO:0007669"/>
    <property type="project" value="UniProtKB-UniPathway"/>
</dbReference>
<dbReference type="CDD" id="cd01172">
    <property type="entry name" value="RfaE_like"/>
    <property type="match status" value="1"/>
</dbReference>
<keyword evidence="10 11" id="KW-0119">Carbohydrate metabolism</keyword>
<evidence type="ECO:0000256" key="11">
    <source>
        <dbReference type="HAMAP-Rule" id="MF_01603"/>
    </source>
</evidence>
<dbReference type="GO" id="GO:0033786">
    <property type="term" value="F:heptose-1-phosphate adenylyltransferase activity"/>
    <property type="evidence" value="ECO:0007669"/>
    <property type="project" value="UniProtKB-UniRule"/>
</dbReference>
<comment type="catalytic activity">
    <reaction evidence="11">
        <text>D-glycero-beta-D-manno-heptose 7-phosphate + ATP = D-glycero-beta-D-manno-heptose 1,7-bisphosphate + ADP + H(+)</text>
        <dbReference type="Rhea" id="RHEA:27473"/>
        <dbReference type="ChEBI" id="CHEBI:15378"/>
        <dbReference type="ChEBI" id="CHEBI:30616"/>
        <dbReference type="ChEBI" id="CHEBI:60204"/>
        <dbReference type="ChEBI" id="CHEBI:60208"/>
        <dbReference type="ChEBI" id="CHEBI:456216"/>
        <dbReference type="EC" id="2.7.1.167"/>
    </reaction>
</comment>
<evidence type="ECO:0000256" key="4">
    <source>
        <dbReference type="ARBA" id="ARBA00022679"/>
    </source>
</evidence>
<keyword evidence="8 11" id="KW-0067">ATP-binding</keyword>
<dbReference type="Pfam" id="PF00294">
    <property type="entry name" value="PfkB"/>
    <property type="match status" value="1"/>
</dbReference>
<feature type="binding site" evidence="11">
    <location>
        <begin position="204"/>
        <end position="207"/>
    </location>
    <ligand>
        <name>ATP</name>
        <dbReference type="ChEBI" id="CHEBI:30616"/>
    </ligand>
</feature>
<dbReference type="PANTHER" id="PTHR46969:SF1">
    <property type="entry name" value="BIFUNCTIONAL PROTEIN HLDE"/>
    <property type="match status" value="1"/>
</dbReference>
<keyword evidence="5 11" id="KW-0548">Nucleotidyltransferase</keyword>
<dbReference type="InterPro" id="IPR011611">
    <property type="entry name" value="PfkB_dom"/>
</dbReference>
<dbReference type="Pfam" id="PF01467">
    <property type="entry name" value="CTP_transf_like"/>
    <property type="match status" value="1"/>
</dbReference>
<evidence type="ECO:0000259" key="14">
    <source>
        <dbReference type="Pfam" id="PF01467"/>
    </source>
</evidence>
<feature type="active site" evidence="11">
    <location>
        <position position="269"/>
    </location>
</feature>
<evidence type="ECO:0000256" key="3">
    <source>
        <dbReference type="ARBA" id="ARBA00004713"/>
    </source>
</evidence>
<dbReference type="GO" id="GO:0005829">
    <property type="term" value="C:cytosol"/>
    <property type="evidence" value="ECO:0007669"/>
    <property type="project" value="TreeGrafter"/>
</dbReference>
<evidence type="ECO:0000256" key="2">
    <source>
        <dbReference type="ARBA" id="ARBA00003753"/>
    </source>
</evidence>
<evidence type="ECO:0000313" key="15">
    <source>
        <dbReference type="EMBL" id="OGG50016.1"/>
    </source>
</evidence>
<comment type="similarity">
    <text evidence="11">In the C-terminal section; belongs to the cytidylyltransferase family.</text>
</comment>